<feature type="transmembrane region" description="Helical" evidence="7">
    <location>
        <begin position="212"/>
        <end position="233"/>
    </location>
</feature>
<reference evidence="9 10" key="1">
    <citation type="submission" date="2016-10" db="EMBL/GenBank/DDBJ databases">
        <authorList>
            <person name="de Groot N.N."/>
        </authorList>
    </citation>
    <scope>NUCLEOTIDE SEQUENCE [LARGE SCALE GENOMIC DNA]</scope>
    <source>
        <strain evidence="9 10">DSM 45514</strain>
    </source>
</reference>
<accession>A0A1G6N5P3</accession>
<evidence type="ECO:0000256" key="7">
    <source>
        <dbReference type="SAM" id="Phobius"/>
    </source>
</evidence>
<dbReference type="STRING" id="1236220.SAMN04488112_11210"/>
<dbReference type="PANTHER" id="PTHR32322">
    <property type="entry name" value="INNER MEMBRANE TRANSPORTER"/>
    <property type="match status" value="1"/>
</dbReference>
<organism evidence="9 10">
    <name type="scientific">Melghirimyces thermohalophilus</name>
    <dbReference type="NCBI Taxonomy" id="1236220"/>
    <lineage>
        <taxon>Bacteria</taxon>
        <taxon>Bacillati</taxon>
        <taxon>Bacillota</taxon>
        <taxon>Bacilli</taxon>
        <taxon>Bacillales</taxon>
        <taxon>Thermoactinomycetaceae</taxon>
        <taxon>Melghirimyces</taxon>
    </lineage>
</organism>
<name>A0A1G6N5P3_9BACL</name>
<feature type="transmembrane region" description="Helical" evidence="7">
    <location>
        <begin position="148"/>
        <end position="168"/>
    </location>
</feature>
<evidence type="ECO:0000256" key="4">
    <source>
        <dbReference type="ARBA" id="ARBA00022692"/>
    </source>
</evidence>
<dbReference type="InterPro" id="IPR050638">
    <property type="entry name" value="AA-Vitamin_Transporters"/>
</dbReference>
<protein>
    <submittedName>
        <fullName evidence="9">Permease of the drug/metabolite transporter (DMT) superfamily</fullName>
    </submittedName>
</protein>
<feature type="transmembrane region" description="Helical" evidence="7">
    <location>
        <begin position="124"/>
        <end position="142"/>
    </location>
</feature>
<feature type="transmembrane region" description="Helical" evidence="7">
    <location>
        <begin position="245"/>
        <end position="263"/>
    </location>
</feature>
<feature type="transmembrane region" description="Helical" evidence="7">
    <location>
        <begin position="94"/>
        <end position="115"/>
    </location>
</feature>
<dbReference type="OrthoDB" id="4529062at2"/>
<dbReference type="EMBL" id="FMZA01000012">
    <property type="protein sequence ID" value="SDC63150.1"/>
    <property type="molecule type" value="Genomic_DNA"/>
</dbReference>
<feature type="transmembrane region" description="Helical" evidence="7">
    <location>
        <begin position="7"/>
        <end position="28"/>
    </location>
</feature>
<gene>
    <name evidence="9" type="ORF">SAMN04488112_11210</name>
</gene>
<dbReference type="AlphaFoldDB" id="A0A1G6N5P3"/>
<comment type="subcellular location">
    <subcellularLocation>
        <location evidence="1">Cell membrane</location>
        <topology evidence="1">Multi-pass membrane protein</topology>
    </subcellularLocation>
</comment>
<sequence>MSKNVVYAVMTVNMIVWGLNTVALKVLVQYLSPLTMQSLRICLAGLALFGFVWWRKEWRRPVSGEWRYLTGAILFGVVGHHSCLALGLEQTTATNAALILGLLPLSTSLLSALILKERINGTRAAGIFLGMLGVVFVVVRGGNLGNHLVGDLWVLGAMATQALSFIFIKKVTDSLDAKQVTCLMFLLGPVGIFIISLFLQPRGLMELPSVPGWIWLVFLASSLIATALGHVVYNSSIHRLGPGHTAIFTNMTPFFALIGSFFFLGESIYASQIAGFLLISAGVFLGSGAADESRLLRPWLRPARRTDMEG</sequence>
<feature type="transmembrane region" description="Helical" evidence="7">
    <location>
        <begin position="66"/>
        <end position="88"/>
    </location>
</feature>
<evidence type="ECO:0000256" key="2">
    <source>
        <dbReference type="ARBA" id="ARBA00007362"/>
    </source>
</evidence>
<dbReference type="SUPFAM" id="SSF103481">
    <property type="entry name" value="Multidrug resistance efflux transporter EmrE"/>
    <property type="match status" value="2"/>
</dbReference>
<evidence type="ECO:0000313" key="9">
    <source>
        <dbReference type="EMBL" id="SDC63150.1"/>
    </source>
</evidence>
<dbReference type="InterPro" id="IPR000620">
    <property type="entry name" value="EamA_dom"/>
</dbReference>
<dbReference type="PANTHER" id="PTHR32322:SF18">
    <property type="entry name" value="S-ADENOSYLMETHIONINE_S-ADENOSYLHOMOCYSTEINE TRANSPORTER"/>
    <property type="match status" value="1"/>
</dbReference>
<comment type="similarity">
    <text evidence="2">Belongs to the EamA transporter family.</text>
</comment>
<dbReference type="Proteomes" id="UP000199387">
    <property type="component" value="Unassembled WGS sequence"/>
</dbReference>
<evidence type="ECO:0000259" key="8">
    <source>
        <dbReference type="Pfam" id="PF00892"/>
    </source>
</evidence>
<evidence type="ECO:0000256" key="1">
    <source>
        <dbReference type="ARBA" id="ARBA00004651"/>
    </source>
</evidence>
<keyword evidence="4 7" id="KW-0812">Transmembrane</keyword>
<keyword evidence="6 7" id="KW-0472">Membrane</keyword>
<dbReference type="Pfam" id="PF00892">
    <property type="entry name" value="EamA"/>
    <property type="match status" value="2"/>
</dbReference>
<feature type="domain" description="EamA" evidence="8">
    <location>
        <begin position="10"/>
        <end position="138"/>
    </location>
</feature>
<dbReference type="RefSeq" id="WP_091570355.1">
    <property type="nucleotide sequence ID" value="NZ_FMZA01000012.1"/>
</dbReference>
<evidence type="ECO:0000313" key="10">
    <source>
        <dbReference type="Proteomes" id="UP000199387"/>
    </source>
</evidence>
<evidence type="ECO:0000256" key="6">
    <source>
        <dbReference type="ARBA" id="ARBA00023136"/>
    </source>
</evidence>
<evidence type="ECO:0000256" key="3">
    <source>
        <dbReference type="ARBA" id="ARBA00022475"/>
    </source>
</evidence>
<feature type="domain" description="EamA" evidence="8">
    <location>
        <begin position="149"/>
        <end position="285"/>
    </location>
</feature>
<keyword evidence="5 7" id="KW-1133">Transmembrane helix</keyword>
<proteinExistence type="inferred from homology"/>
<dbReference type="GO" id="GO:0005886">
    <property type="term" value="C:plasma membrane"/>
    <property type="evidence" value="ECO:0007669"/>
    <property type="project" value="UniProtKB-SubCell"/>
</dbReference>
<dbReference type="InterPro" id="IPR037185">
    <property type="entry name" value="EmrE-like"/>
</dbReference>
<keyword evidence="10" id="KW-1185">Reference proteome</keyword>
<evidence type="ECO:0000256" key="5">
    <source>
        <dbReference type="ARBA" id="ARBA00022989"/>
    </source>
</evidence>
<feature type="transmembrane region" description="Helical" evidence="7">
    <location>
        <begin position="180"/>
        <end position="200"/>
    </location>
</feature>
<keyword evidence="3" id="KW-1003">Cell membrane</keyword>
<feature type="transmembrane region" description="Helical" evidence="7">
    <location>
        <begin position="269"/>
        <end position="290"/>
    </location>
</feature>
<feature type="transmembrane region" description="Helical" evidence="7">
    <location>
        <begin position="34"/>
        <end position="54"/>
    </location>
</feature>